<keyword evidence="1" id="KW-0812">Transmembrane</keyword>
<dbReference type="EMBL" id="CP064954">
    <property type="protein sequence ID" value="QPK78990.1"/>
    <property type="molecule type" value="Genomic_DNA"/>
</dbReference>
<reference evidence="2 3" key="1">
    <citation type="submission" date="2020-11" db="EMBL/GenBank/DDBJ databases">
        <title>Corynebacterium sp. ZJ-599.</title>
        <authorList>
            <person name="Zhou J."/>
        </authorList>
    </citation>
    <scope>NUCLEOTIDE SEQUENCE [LARGE SCALE GENOMIC DNA]</scope>
    <source>
        <strain evidence="2 3">ZJ-599</strain>
    </source>
</reference>
<keyword evidence="1" id="KW-0472">Membrane</keyword>
<proteinExistence type="predicted"/>
<protein>
    <submittedName>
        <fullName evidence="2">Uncharacterized protein</fullName>
    </submittedName>
</protein>
<dbReference type="KEGG" id="cliz:G7Y31_10880"/>
<dbReference type="AlphaFoldDB" id="A0A7T0PB28"/>
<dbReference type="RefSeq" id="WP_165007481.1">
    <property type="nucleotide sequence ID" value="NZ_CP064954.1"/>
</dbReference>
<keyword evidence="3" id="KW-1185">Reference proteome</keyword>
<organism evidence="2 3">
    <name type="scientific">Corynebacterium lizhenjunii</name>
    <dbReference type="NCBI Taxonomy" id="2709394"/>
    <lineage>
        <taxon>Bacteria</taxon>
        <taxon>Bacillati</taxon>
        <taxon>Actinomycetota</taxon>
        <taxon>Actinomycetes</taxon>
        <taxon>Mycobacteriales</taxon>
        <taxon>Corynebacteriaceae</taxon>
        <taxon>Corynebacterium</taxon>
    </lineage>
</organism>
<gene>
    <name evidence="2" type="ORF">G7Y31_10880</name>
</gene>
<evidence type="ECO:0000313" key="3">
    <source>
        <dbReference type="Proteomes" id="UP000594681"/>
    </source>
</evidence>
<keyword evidence="1" id="KW-1133">Transmembrane helix</keyword>
<dbReference type="Proteomes" id="UP000594681">
    <property type="component" value="Chromosome"/>
</dbReference>
<sequence length="84" mass="9577">MKNNMPKNNMPQYLATFGFIVSVIAMGITFFTTEESKLENTNWLIVIAAALLICIINACFIWAFARIILNLRQHFPKKETSPGR</sequence>
<evidence type="ECO:0000256" key="1">
    <source>
        <dbReference type="SAM" id="Phobius"/>
    </source>
</evidence>
<accession>A0A7T0PB28</accession>
<feature type="transmembrane region" description="Helical" evidence="1">
    <location>
        <begin position="12"/>
        <end position="31"/>
    </location>
</feature>
<feature type="transmembrane region" description="Helical" evidence="1">
    <location>
        <begin position="43"/>
        <end position="69"/>
    </location>
</feature>
<name>A0A7T0PB28_9CORY</name>
<evidence type="ECO:0000313" key="2">
    <source>
        <dbReference type="EMBL" id="QPK78990.1"/>
    </source>
</evidence>